<dbReference type="AlphaFoldDB" id="G0R1A5"/>
<dbReference type="eggNOG" id="ENOG502SMHM">
    <property type="taxonomic scope" value="Eukaryota"/>
</dbReference>
<evidence type="ECO:0000313" key="2">
    <source>
        <dbReference type="EMBL" id="EGR28738.1"/>
    </source>
</evidence>
<proteinExistence type="predicted"/>
<accession>G0R1A5</accession>
<sequence length="730" mass="85178">MEIQLNPLTKLHQEHNIRDHFHFVSKKITINELDSFLPYYKCDEIGHEELILDQVCIDDICQHKGLTCPRCVNIKHGNHISKIINLNTFISDLIYSQSEKKSILNKEFDKSKNYKDLLMNISKEFVEDIIEHFSLFISQIYKYFNVFLNEYEDLIIRSDVIIDKILHRQHIRRDLFGKYIKNIIENIGNKEKSEFLLKDYEKAFEKIKDFQENIIHATKQTKDFLKENLSSLTKKMDLKTLGTGINYIDFDMGTLALQRKFKNQYQNKLEGIFQNFENINGNEQNILKENIQNKYQVKQEDLYPSYVDYARKKCILGRTFKTIQNAQILKVNTIKTSQVNISCICVISQDLVAVAGKFSPFIEFYRLSDKQIITKIDTLQHQGIKCMILMRKEQDEIGQWQPILVIGTYSEEDNIISYKIDILKKYEGKESINISVKTYKKFEKLRKAAVSYLAQLYLNQFFIAGFSSGCISIYSVENSIALNNVNNLFDQPIHNIYVVEEGKFFITATLDKIRFHTINLLTHERIEQDISTFYIGSNSMNCILPTNAFNQEGSYLNFQHIICGDFKFEDMEQYKEGCIRILRGGQKSIRMCEEQVVSVLNGGQNNAIKDIVIIEPRVKQRMALLLVFGYQHRIKLFELKSQFGETLKLWEKNVDDFINNVGKHVIKAKLLCESVEVANIKWADVNQKVQILSAFENSFTGKIQIRFAVVNHQSKCDVDIFELEMEVGYS</sequence>
<feature type="coiled-coil region" evidence="1">
    <location>
        <begin position="200"/>
        <end position="235"/>
    </location>
</feature>
<protein>
    <submittedName>
        <fullName evidence="2">Uncharacterized protein</fullName>
    </submittedName>
</protein>
<dbReference type="EMBL" id="GL984212">
    <property type="protein sequence ID" value="EGR28738.1"/>
    <property type="molecule type" value="Genomic_DNA"/>
</dbReference>
<dbReference type="InParanoid" id="G0R1A5"/>
<dbReference type="OrthoDB" id="290451at2759"/>
<reference evidence="2 3" key="1">
    <citation type="submission" date="2011-07" db="EMBL/GenBank/DDBJ databases">
        <authorList>
            <person name="Coyne R."/>
            <person name="Brami D."/>
            <person name="Johnson J."/>
            <person name="Hostetler J."/>
            <person name="Hannick L."/>
            <person name="Clark T."/>
            <person name="Cassidy-Hanley D."/>
            <person name="Inman J."/>
        </authorList>
    </citation>
    <scope>NUCLEOTIDE SEQUENCE [LARGE SCALE GENOMIC DNA]</scope>
    <source>
        <strain evidence="2 3">G5</strain>
    </source>
</reference>
<dbReference type="SUPFAM" id="SSF50978">
    <property type="entry name" value="WD40 repeat-like"/>
    <property type="match status" value="1"/>
</dbReference>
<gene>
    <name evidence="2" type="ORF">IMG5_169350</name>
</gene>
<dbReference type="Proteomes" id="UP000008983">
    <property type="component" value="Unassembled WGS sequence"/>
</dbReference>
<dbReference type="OMA" id="KSHIIAH"/>
<keyword evidence="3" id="KW-1185">Reference proteome</keyword>
<dbReference type="FunCoup" id="G0R1A5">
    <property type="interactions" value="27"/>
</dbReference>
<dbReference type="InterPro" id="IPR036322">
    <property type="entry name" value="WD40_repeat_dom_sf"/>
</dbReference>
<dbReference type="RefSeq" id="XP_004029974.1">
    <property type="nucleotide sequence ID" value="XM_004029926.1"/>
</dbReference>
<dbReference type="GeneID" id="14904839"/>
<evidence type="ECO:0000313" key="3">
    <source>
        <dbReference type="Proteomes" id="UP000008983"/>
    </source>
</evidence>
<organism evidence="2 3">
    <name type="scientific">Ichthyophthirius multifiliis</name>
    <name type="common">White spot disease agent</name>
    <name type="synonym">Ich</name>
    <dbReference type="NCBI Taxonomy" id="5932"/>
    <lineage>
        <taxon>Eukaryota</taxon>
        <taxon>Sar</taxon>
        <taxon>Alveolata</taxon>
        <taxon>Ciliophora</taxon>
        <taxon>Intramacronucleata</taxon>
        <taxon>Oligohymenophorea</taxon>
        <taxon>Hymenostomatida</taxon>
        <taxon>Ophryoglenina</taxon>
        <taxon>Ichthyophthirius</taxon>
    </lineage>
</organism>
<name>G0R1A5_ICHMU</name>
<keyword evidence="1" id="KW-0175">Coiled coil</keyword>
<evidence type="ECO:0000256" key="1">
    <source>
        <dbReference type="SAM" id="Coils"/>
    </source>
</evidence>